<dbReference type="Gene3D" id="2.130.10.10">
    <property type="entry name" value="YVTN repeat-like/Quinoprotein amine dehydrogenase"/>
    <property type="match status" value="1"/>
</dbReference>
<keyword evidence="8" id="KW-1185">Reference proteome</keyword>
<dbReference type="InterPro" id="IPR039241">
    <property type="entry name" value="Rrp9-like"/>
</dbReference>
<dbReference type="SMART" id="SM00320">
    <property type="entry name" value="WD40"/>
    <property type="match status" value="7"/>
</dbReference>
<dbReference type="GO" id="GO:0032040">
    <property type="term" value="C:small-subunit processome"/>
    <property type="evidence" value="ECO:0007669"/>
    <property type="project" value="TreeGrafter"/>
</dbReference>
<keyword evidence="3" id="KW-0677">Repeat</keyword>
<evidence type="ECO:0000256" key="1">
    <source>
        <dbReference type="ARBA" id="ARBA00004123"/>
    </source>
</evidence>
<dbReference type="Pfam" id="PF00400">
    <property type="entry name" value="WD40"/>
    <property type="match status" value="4"/>
</dbReference>
<dbReference type="Proteomes" id="UP000078200">
    <property type="component" value="Unassembled WGS sequence"/>
</dbReference>
<dbReference type="AlphaFoldDB" id="A0A1A9ULP6"/>
<evidence type="ECO:0000256" key="3">
    <source>
        <dbReference type="ARBA" id="ARBA00022737"/>
    </source>
</evidence>
<dbReference type="STRING" id="7395.A0A1A9ULP6"/>
<feature type="compositionally biased region" description="Acidic residues" evidence="6">
    <location>
        <begin position="46"/>
        <end position="55"/>
    </location>
</feature>
<dbReference type="InterPro" id="IPR015943">
    <property type="entry name" value="WD40/YVTN_repeat-like_dom_sf"/>
</dbReference>
<name>A0A1A9ULP6_GLOAU</name>
<comment type="subcellular location">
    <subcellularLocation>
        <location evidence="1">Nucleus</location>
    </subcellularLocation>
</comment>
<dbReference type="InterPro" id="IPR020472">
    <property type="entry name" value="WD40_PAC1"/>
</dbReference>
<protein>
    <submittedName>
        <fullName evidence="7">Uncharacterized protein</fullName>
    </submittedName>
</protein>
<evidence type="ECO:0000256" key="6">
    <source>
        <dbReference type="SAM" id="MobiDB-lite"/>
    </source>
</evidence>
<dbReference type="VEuPathDB" id="VectorBase:GAUT008487"/>
<feature type="compositionally biased region" description="Basic and acidic residues" evidence="6">
    <location>
        <begin position="7"/>
        <end position="25"/>
    </location>
</feature>
<accession>A0A1A9ULP6</accession>
<dbReference type="PROSITE" id="PS50082">
    <property type="entry name" value="WD_REPEATS_2"/>
    <property type="match status" value="3"/>
</dbReference>
<dbReference type="InterPro" id="IPR001680">
    <property type="entry name" value="WD40_rpt"/>
</dbReference>
<dbReference type="SUPFAM" id="SSF50978">
    <property type="entry name" value="WD40 repeat-like"/>
    <property type="match status" value="1"/>
</dbReference>
<reference evidence="7" key="1">
    <citation type="submission" date="2020-05" db="UniProtKB">
        <authorList>
            <consortium name="EnsemblMetazoa"/>
        </authorList>
    </citation>
    <scope>IDENTIFICATION</scope>
    <source>
        <strain evidence="7">TTRI</strain>
    </source>
</reference>
<dbReference type="PANTHER" id="PTHR19865:SF0">
    <property type="entry name" value="U3 SMALL NUCLEOLAR RNA-INTERACTING PROTEIN 2"/>
    <property type="match status" value="1"/>
</dbReference>
<dbReference type="PANTHER" id="PTHR19865">
    <property type="entry name" value="U3 SMALL NUCLEOLAR RNA INTERACTING PROTEIN 2"/>
    <property type="match status" value="1"/>
</dbReference>
<evidence type="ECO:0000256" key="5">
    <source>
        <dbReference type="PROSITE-ProRule" id="PRU00221"/>
    </source>
</evidence>
<dbReference type="GO" id="GO:0034511">
    <property type="term" value="F:U3 snoRNA binding"/>
    <property type="evidence" value="ECO:0007669"/>
    <property type="project" value="InterPro"/>
</dbReference>
<feature type="repeat" description="WD" evidence="5">
    <location>
        <begin position="243"/>
        <end position="284"/>
    </location>
</feature>
<dbReference type="FunFam" id="2.130.10.10:FF:000509">
    <property type="entry name" value="U3 small nucleolar RNA-interacting protein"/>
    <property type="match status" value="1"/>
</dbReference>
<dbReference type="EnsemblMetazoa" id="GAUT008487-RA">
    <property type="protein sequence ID" value="GAUT008487-PA"/>
    <property type="gene ID" value="GAUT008487"/>
</dbReference>
<dbReference type="InterPro" id="IPR036322">
    <property type="entry name" value="WD40_repeat_dom_sf"/>
</dbReference>
<feature type="region of interest" description="Disordered" evidence="6">
    <location>
        <begin position="1"/>
        <end position="80"/>
    </location>
</feature>
<evidence type="ECO:0000313" key="8">
    <source>
        <dbReference type="Proteomes" id="UP000078200"/>
    </source>
</evidence>
<keyword evidence="2 5" id="KW-0853">WD repeat</keyword>
<sequence>MSSSFFLKKEPKSNKKRKTLEDKKAGKLSKKFSNEANFSSSKNDEEIASDDEYPSGDEAIGNNTNLMFSSDEAEEETPQDKRLRLAKQYLEEIEKQELEKAKDRQLHDQVSQRLQTEYLDSVGKLRKNIAASIEGYDIENLVKLKHKKQHLPLCSLALAPDGQILFTGGKTQYVLKWNLKNNRVVGMFNVEPYNEDINKGVLKRRSHVIAMCVSSDMRYLALADNGKTIQIWCPKELKHLKTFHGHRDVVTCLVFRKDTHELYSGSNDRSVKIWSLDEMAYVESLFGHQAGVTGIDALARERAISSGGPDCSLRIWKITEESQLIYNGHQDRVESVKFLNEENFISSGTDGSLCLWSALKKKSLHTEILSHGQQANGEANWLTALACVVNTDLIASGSCDGFIRLWQACDHYRKLKQILKIPVEGFVNSLTFNQEGTRLFAALGQEHRLGRWMRLAEGKNQIVIIDLLQRNQTKKDGNK</sequence>
<evidence type="ECO:0000313" key="7">
    <source>
        <dbReference type="EnsemblMetazoa" id="GAUT008487-PA"/>
    </source>
</evidence>
<evidence type="ECO:0000256" key="2">
    <source>
        <dbReference type="ARBA" id="ARBA00022574"/>
    </source>
</evidence>
<organism evidence="7 8">
    <name type="scientific">Glossina austeni</name>
    <name type="common">Savannah tsetse fly</name>
    <dbReference type="NCBI Taxonomy" id="7395"/>
    <lineage>
        <taxon>Eukaryota</taxon>
        <taxon>Metazoa</taxon>
        <taxon>Ecdysozoa</taxon>
        <taxon>Arthropoda</taxon>
        <taxon>Hexapoda</taxon>
        <taxon>Insecta</taxon>
        <taxon>Pterygota</taxon>
        <taxon>Neoptera</taxon>
        <taxon>Endopterygota</taxon>
        <taxon>Diptera</taxon>
        <taxon>Brachycera</taxon>
        <taxon>Muscomorpha</taxon>
        <taxon>Hippoboscoidea</taxon>
        <taxon>Glossinidae</taxon>
        <taxon>Glossina</taxon>
    </lineage>
</organism>
<dbReference type="CDD" id="cd00200">
    <property type="entry name" value="WD40"/>
    <property type="match status" value="1"/>
</dbReference>
<proteinExistence type="predicted"/>
<feature type="repeat" description="WD" evidence="5">
    <location>
        <begin position="326"/>
        <end position="366"/>
    </location>
</feature>
<feature type="repeat" description="WD" evidence="5">
    <location>
        <begin position="285"/>
        <end position="326"/>
    </location>
</feature>
<dbReference type="PRINTS" id="PR00320">
    <property type="entry name" value="GPROTEINBRPT"/>
</dbReference>
<keyword evidence="4" id="KW-0539">Nucleus</keyword>
<evidence type="ECO:0000256" key="4">
    <source>
        <dbReference type="ARBA" id="ARBA00023242"/>
    </source>
</evidence>
<dbReference type="PROSITE" id="PS50294">
    <property type="entry name" value="WD_REPEATS_REGION"/>
    <property type="match status" value="1"/>
</dbReference>